<dbReference type="Proteomes" id="UP000239210">
    <property type="component" value="Unassembled WGS sequence"/>
</dbReference>
<dbReference type="PANTHER" id="PTHR30055">
    <property type="entry name" value="HTH-TYPE TRANSCRIPTIONAL REGULATOR RUTR"/>
    <property type="match status" value="1"/>
</dbReference>
<dbReference type="Gene3D" id="1.10.357.10">
    <property type="entry name" value="Tetracycline Repressor, domain 2"/>
    <property type="match status" value="1"/>
</dbReference>
<dbReference type="InterPro" id="IPR001647">
    <property type="entry name" value="HTH_TetR"/>
</dbReference>
<sequence length="193" mass="20960">MPAATRERALEAAVELLGAQGVRALTHARVDTRAGLPPGSTSNWFRTRRALLSGIVDWIAERERADFDPGALPTVSNVEELVEGLCAMTDLQSGRFAARTRARYALFLELADDPELGEPLRRQRRLFERWTEGIVTAVGVADPTPATRVLMALADGLLLHRLTVDPGLDMRPAVERAVRALAQSPGAAPTTTE</sequence>
<evidence type="ECO:0000256" key="1">
    <source>
        <dbReference type="ARBA" id="ARBA00023125"/>
    </source>
</evidence>
<dbReference type="AlphaFoldDB" id="A0A2T0TSW7"/>
<dbReference type="OrthoDB" id="7506349at2"/>
<comment type="caution">
    <text evidence="4">The sequence shown here is derived from an EMBL/GenBank/DDBJ whole genome shotgun (WGS) entry which is preliminary data.</text>
</comment>
<feature type="DNA-binding region" description="H-T-H motif" evidence="2">
    <location>
        <begin position="26"/>
        <end position="45"/>
    </location>
</feature>
<evidence type="ECO:0000259" key="3">
    <source>
        <dbReference type="PROSITE" id="PS50977"/>
    </source>
</evidence>
<dbReference type="InterPro" id="IPR009057">
    <property type="entry name" value="Homeodomain-like_sf"/>
</dbReference>
<organism evidence="4 5">
    <name type="scientific">Geodermatophilus tzadiensis</name>
    <dbReference type="NCBI Taxonomy" id="1137988"/>
    <lineage>
        <taxon>Bacteria</taxon>
        <taxon>Bacillati</taxon>
        <taxon>Actinomycetota</taxon>
        <taxon>Actinomycetes</taxon>
        <taxon>Geodermatophilales</taxon>
        <taxon>Geodermatophilaceae</taxon>
        <taxon>Geodermatophilus</taxon>
    </lineage>
</organism>
<dbReference type="InterPro" id="IPR050109">
    <property type="entry name" value="HTH-type_TetR-like_transc_reg"/>
</dbReference>
<name>A0A2T0TSW7_9ACTN</name>
<evidence type="ECO:0000256" key="2">
    <source>
        <dbReference type="PROSITE-ProRule" id="PRU00335"/>
    </source>
</evidence>
<protein>
    <submittedName>
        <fullName evidence="4">TetR family transcriptional regulator</fullName>
    </submittedName>
</protein>
<dbReference type="InterPro" id="IPR041583">
    <property type="entry name" value="TetR_C_31"/>
</dbReference>
<dbReference type="SUPFAM" id="SSF46689">
    <property type="entry name" value="Homeodomain-like"/>
    <property type="match status" value="1"/>
</dbReference>
<dbReference type="Pfam" id="PF17940">
    <property type="entry name" value="TetR_C_31"/>
    <property type="match status" value="1"/>
</dbReference>
<dbReference type="PANTHER" id="PTHR30055:SF226">
    <property type="entry name" value="HTH-TYPE TRANSCRIPTIONAL REGULATOR PKSA"/>
    <property type="match status" value="1"/>
</dbReference>
<dbReference type="EMBL" id="PVTG01000008">
    <property type="protein sequence ID" value="PRY48743.1"/>
    <property type="molecule type" value="Genomic_DNA"/>
</dbReference>
<accession>A0A2T0TSW7</accession>
<dbReference type="GO" id="GO:0003700">
    <property type="term" value="F:DNA-binding transcription factor activity"/>
    <property type="evidence" value="ECO:0007669"/>
    <property type="project" value="TreeGrafter"/>
</dbReference>
<dbReference type="GO" id="GO:0000976">
    <property type="term" value="F:transcription cis-regulatory region binding"/>
    <property type="evidence" value="ECO:0007669"/>
    <property type="project" value="TreeGrafter"/>
</dbReference>
<gene>
    <name evidence="4" type="ORF">LY71_108121</name>
</gene>
<evidence type="ECO:0000313" key="5">
    <source>
        <dbReference type="Proteomes" id="UP000239210"/>
    </source>
</evidence>
<dbReference type="PROSITE" id="PS50977">
    <property type="entry name" value="HTH_TETR_2"/>
    <property type="match status" value="1"/>
</dbReference>
<evidence type="ECO:0000313" key="4">
    <source>
        <dbReference type="EMBL" id="PRY48743.1"/>
    </source>
</evidence>
<dbReference type="RefSeq" id="WP_106277821.1">
    <property type="nucleotide sequence ID" value="NZ_PVTG01000008.1"/>
</dbReference>
<feature type="domain" description="HTH tetR-type" evidence="3">
    <location>
        <begin position="3"/>
        <end position="63"/>
    </location>
</feature>
<proteinExistence type="predicted"/>
<keyword evidence="1 2" id="KW-0238">DNA-binding</keyword>
<reference evidence="4 5" key="1">
    <citation type="submission" date="2018-03" db="EMBL/GenBank/DDBJ databases">
        <title>Genomic Encyclopedia of Archaeal and Bacterial Type Strains, Phase II (KMG-II): from individual species to whole genera.</title>
        <authorList>
            <person name="Goeker M."/>
        </authorList>
    </citation>
    <scope>NUCLEOTIDE SEQUENCE [LARGE SCALE GENOMIC DNA]</scope>
    <source>
        <strain evidence="4 5">DSM 45416</strain>
    </source>
</reference>
<keyword evidence="5" id="KW-1185">Reference proteome</keyword>